<feature type="compositionally biased region" description="Basic residues" evidence="7">
    <location>
        <begin position="28"/>
        <end position="40"/>
    </location>
</feature>
<organism evidence="9 10">
    <name type="scientific">Tricholomella constricta</name>
    <dbReference type="NCBI Taxonomy" id="117010"/>
    <lineage>
        <taxon>Eukaryota</taxon>
        <taxon>Fungi</taxon>
        <taxon>Dikarya</taxon>
        <taxon>Basidiomycota</taxon>
        <taxon>Agaricomycotina</taxon>
        <taxon>Agaricomycetes</taxon>
        <taxon>Agaricomycetidae</taxon>
        <taxon>Agaricales</taxon>
        <taxon>Tricholomatineae</taxon>
        <taxon>Lyophyllaceae</taxon>
        <taxon>Tricholomella</taxon>
    </lineage>
</organism>
<dbReference type="PANTHER" id="PTHR13215">
    <property type="entry name" value="RNA POLYMERASE II TRANSCRIPTIONAL COACTIVATOR"/>
    <property type="match status" value="1"/>
</dbReference>
<dbReference type="Gene3D" id="2.30.31.10">
    <property type="entry name" value="Transcriptional Coactivator Pc4, Chain A"/>
    <property type="match status" value="1"/>
</dbReference>
<dbReference type="InterPro" id="IPR009044">
    <property type="entry name" value="ssDNA-bd_transcriptional_reg"/>
</dbReference>
<dbReference type="OrthoDB" id="2505440at2759"/>
<comment type="subcellular location">
    <subcellularLocation>
        <location evidence="1">Nucleus</location>
    </subcellularLocation>
</comment>
<dbReference type="GO" id="GO:0003713">
    <property type="term" value="F:transcription coactivator activity"/>
    <property type="evidence" value="ECO:0007669"/>
    <property type="project" value="InterPro"/>
</dbReference>
<dbReference type="InterPro" id="IPR003173">
    <property type="entry name" value="PC4_C"/>
</dbReference>
<protein>
    <recommendedName>
        <fullName evidence="8">Transcriptional coactivator p15 (PC4) C-terminal domain-containing protein</fullName>
    </recommendedName>
</protein>
<dbReference type="AlphaFoldDB" id="A0A8H5HMN0"/>
<evidence type="ECO:0000256" key="6">
    <source>
        <dbReference type="ARBA" id="ARBA00023242"/>
    </source>
</evidence>
<comment type="caution">
    <text evidence="9">The sequence shown here is derived from an EMBL/GenBank/DDBJ whole genome shotgun (WGS) entry which is preliminary data.</text>
</comment>
<dbReference type="GO" id="GO:0060261">
    <property type="term" value="P:positive regulation of transcription initiation by RNA polymerase II"/>
    <property type="evidence" value="ECO:0007669"/>
    <property type="project" value="InterPro"/>
</dbReference>
<evidence type="ECO:0000313" key="9">
    <source>
        <dbReference type="EMBL" id="KAF5385815.1"/>
    </source>
</evidence>
<evidence type="ECO:0000256" key="2">
    <source>
        <dbReference type="ARBA" id="ARBA00009001"/>
    </source>
</evidence>
<sequence length="171" mass="18848">MAKRKVSSDDDHDNSDYAGSPANDQPKSRSKRAAQKKKAVKKEESDSESPFVKAESDDDEDEDEPPLAKKPKTEKATDKKKPKNASKASGSTGITVETTSEGDKYIELGKKKRATVRSFKGTPLIDIREFYGADGDEKPGKKGISLTMEQWETLKSSMSTLDELFATVKKK</sequence>
<evidence type="ECO:0000256" key="4">
    <source>
        <dbReference type="ARBA" id="ARBA00023125"/>
    </source>
</evidence>
<dbReference type="GO" id="GO:0003677">
    <property type="term" value="F:DNA binding"/>
    <property type="evidence" value="ECO:0007669"/>
    <property type="project" value="UniProtKB-KW"/>
</dbReference>
<dbReference type="InterPro" id="IPR045125">
    <property type="entry name" value="Sub1/Tcp4-like"/>
</dbReference>
<evidence type="ECO:0000259" key="8">
    <source>
        <dbReference type="Pfam" id="PF02229"/>
    </source>
</evidence>
<dbReference type="GO" id="GO:0005634">
    <property type="term" value="C:nucleus"/>
    <property type="evidence" value="ECO:0007669"/>
    <property type="project" value="UniProtKB-SubCell"/>
</dbReference>
<evidence type="ECO:0000256" key="7">
    <source>
        <dbReference type="SAM" id="MobiDB-lite"/>
    </source>
</evidence>
<gene>
    <name evidence="9" type="ORF">D9615_002576</name>
</gene>
<dbReference type="SUPFAM" id="SSF54447">
    <property type="entry name" value="ssDNA-binding transcriptional regulator domain"/>
    <property type="match status" value="1"/>
</dbReference>
<keyword evidence="4" id="KW-0238">DNA-binding</keyword>
<feature type="compositionally biased region" description="Acidic residues" evidence="7">
    <location>
        <begin position="56"/>
        <end position="65"/>
    </location>
</feature>
<keyword evidence="6" id="KW-0539">Nucleus</keyword>
<evidence type="ECO:0000256" key="1">
    <source>
        <dbReference type="ARBA" id="ARBA00004123"/>
    </source>
</evidence>
<dbReference type="EMBL" id="JAACJP010000003">
    <property type="protein sequence ID" value="KAF5385815.1"/>
    <property type="molecule type" value="Genomic_DNA"/>
</dbReference>
<dbReference type="Proteomes" id="UP000565441">
    <property type="component" value="Unassembled WGS sequence"/>
</dbReference>
<proteinExistence type="inferred from homology"/>
<accession>A0A8H5HMN0</accession>
<feature type="compositionally biased region" description="Polar residues" evidence="7">
    <location>
        <begin position="90"/>
        <end position="99"/>
    </location>
</feature>
<comment type="similarity">
    <text evidence="2">Belongs to the transcriptional coactivator PC4 family.</text>
</comment>
<keyword evidence="5" id="KW-0804">Transcription</keyword>
<evidence type="ECO:0000313" key="10">
    <source>
        <dbReference type="Proteomes" id="UP000565441"/>
    </source>
</evidence>
<keyword evidence="10" id="KW-1185">Reference proteome</keyword>
<reference evidence="9 10" key="1">
    <citation type="journal article" date="2020" name="ISME J.">
        <title>Uncovering the hidden diversity of litter-decomposition mechanisms in mushroom-forming fungi.</title>
        <authorList>
            <person name="Floudas D."/>
            <person name="Bentzer J."/>
            <person name="Ahren D."/>
            <person name="Johansson T."/>
            <person name="Persson P."/>
            <person name="Tunlid A."/>
        </authorList>
    </citation>
    <scope>NUCLEOTIDE SEQUENCE [LARGE SCALE GENOMIC DNA]</scope>
    <source>
        <strain evidence="9 10">CBS 661.87</strain>
    </source>
</reference>
<evidence type="ECO:0000256" key="3">
    <source>
        <dbReference type="ARBA" id="ARBA00023015"/>
    </source>
</evidence>
<feature type="region of interest" description="Disordered" evidence="7">
    <location>
        <begin position="1"/>
        <end position="103"/>
    </location>
</feature>
<name>A0A8H5HMN0_9AGAR</name>
<keyword evidence="3" id="KW-0805">Transcription regulation</keyword>
<dbReference type="Pfam" id="PF02229">
    <property type="entry name" value="PC4"/>
    <property type="match status" value="1"/>
</dbReference>
<evidence type="ECO:0000256" key="5">
    <source>
        <dbReference type="ARBA" id="ARBA00023163"/>
    </source>
</evidence>
<feature type="domain" description="Transcriptional coactivator p15 (PC4) C-terminal" evidence="8">
    <location>
        <begin position="107"/>
        <end position="156"/>
    </location>
</feature>